<dbReference type="PANTHER" id="PTHR43235:SF1">
    <property type="entry name" value="GLUTAMINE AMIDOTRANSFERASE PB2B2.05-RELATED"/>
    <property type="match status" value="1"/>
</dbReference>
<sequence length="311" mass="35954">ELTGVIYTKANHDYDNLTKFLEKNDYSYIKIEKTDGDLDRDGLFQENSCSRHFYDIFKNSDGILFLGGDDLSPSTYNQKTSLLTNTTNPHRHYFELSFLFHLLGGSQNNDFKPYLEENPEYVVYGFCLGAQTMNVATGGTLCQDIPSRIYGLEYFEDALNLDKDMQHSSYRRKLPPVENLMLDCFHRIKLIEDQFFIKNLKLNPEDHPLVCSSHHQALDDLGKGLEVIATSVDDKVIEAVAHQKYKNVLGVQFHPEFSQLYNPGGEKFKPTPDDAELISVHEFLARQNGLSFHKKFWNYFSKLFILINYKF</sequence>
<dbReference type="Pfam" id="PF07722">
    <property type="entry name" value="Peptidase_C26"/>
    <property type="match status" value="1"/>
</dbReference>
<dbReference type="GO" id="GO:0005829">
    <property type="term" value="C:cytosol"/>
    <property type="evidence" value="ECO:0007669"/>
    <property type="project" value="TreeGrafter"/>
</dbReference>
<proteinExistence type="predicted"/>
<dbReference type="AlphaFoldDB" id="X0YPM9"/>
<comment type="caution">
    <text evidence="1">The sequence shown here is derived from an EMBL/GenBank/DDBJ whole genome shotgun (WGS) entry which is preliminary data.</text>
</comment>
<organism evidence="1">
    <name type="scientific">marine sediment metagenome</name>
    <dbReference type="NCBI Taxonomy" id="412755"/>
    <lineage>
        <taxon>unclassified sequences</taxon>
        <taxon>metagenomes</taxon>
        <taxon>ecological metagenomes</taxon>
    </lineage>
</organism>
<dbReference type="InterPro" id="IPR011697">
    <property type="entry name" value="Peptidase_C26"/>
</dbReference>
<feature type="non-terminal residue" evidence="1">
    <location>
        <position position="1"/>
    </location>
</feature>
<dbReference type="Gene3D" id="3.40.50.880">
    <property type="match status" value="1"/>
</dbReference>
<accession>X0YPM9</accession>
<reference evidence="1" key="1">
    <citation type="journal article" date="2014" name="Front. Microbiol.">
        <title>High frequency of phylogenetically diverse reductive dehalogenase-homologous genes in deep subseafloor sedimentary metagenomes.</title>
        <authorList>
            <person name="Kawai M."/>
            <person name="Futagami T."/>
            <person name="Toyoda A."/>
            <person name="Takaki Y."/>
            <person name="Nishi S."/>
            <person name="Hori S."/>
            <person name="Arai W."/>
            <person name="Tsubouchi T."/>
            <person name="Morono Y."/>
            <person name="Uchiyama I."/>
            <person name="Ito T."/>
            <person name="Fujiyama A."/>
            <person name="Inagaki F."/>
            <person name="Takami H."/>
        </authorList>
    </citation>
    <scope>NUCLEOTIDE SEQUENCE</scope>
    <source>
        <strain evidence="1">Expedition CK06-06</strain>
    </source>
</reference>
<dbReference type="SUPFAM" id="SSF52317">
    <property type="entry name" value="Class I glutamine amidotransferase-like"/>
    <property type="match status" value="1"/>
</dbReference>
<dbReference type="PANTHER" id="PTHR43235">
    <property type="entry name" value="GLUTAMINE AMIDOTRANSFERASE PB2B2.05-RELATED"/>
    <property type="match status" value="1"/>
</dbReference>
<dbReference type="InterPro" id="IPR029062">
    <property type="entry name" value="Class_I_gatase-like"/>
</dbReference>
<evidence type="ECO:0008006" key="2">
    <source>
        <dbReference type="Google" id="ProtNLM"/>
    </source>
</evidence>
<dbReference type="InterPro" id="IPR044668">
    <property type="entry name" value="PuuD-like"/>
</dbReference>
<evidence type="ECO:0000313" key="1">
    <source>
        <dbReference type="EMBL" id="GAG58180.1"/>
    </source>
</evidence>
<dbReference type="GO" id="GO:0033969">
    <property type="term" value="F:gamma-glutamyl-gamma-aminobutyrate hydrolase activity"/>
    <property type="evidence" value="ECO:0007669"/>
    <property type="project" value="TreeGrafter"/>
</dbReference>
<dbReference type="EMBL" id="BART01003550">
    <property type="protein sequence ID" value="GAG58180.1"/>
    <property type="molecule type" value="Genomic_DNA"/>
</dbReference>
<name>X0YPM9_9ZZZZ</name>
<protein>
    <recommendedName>
        <fullName evidence="2">Glutamine amidotransferase domain-containing protein</fullName>
    </recommendedName>
</protein>
<dbReference type="GO" id="GO:0006598">
    <property type="term" value="P:polyamine catabolic process"/>
    <property type="evidence" value="ECO:0007669"/>
    <property type="project" value="TreeGrafter"/>
</dbReference>
<gene>
    <name evidence="1" type="ORF">S01H4_09681</name>
</gene>